<keyword evidence="3" id="KW-1185">Reference proteome</keyword>
<protein>
    <submittedName>
        <fullName evidence="2">Uncharacterized protein</fullName>
    </submittedName>
</protein>
<feature type="compositionally biased region" description="Basic residues" evidence="1">
    <location>
        <begin position="687"/>
        <end position="701"/>
    </location>
</feature>
<feature type="region of interest" description="Disordered" evidence="1">
    <location>
        <begin position="207"/>
        <end position="240"/>
    </location>
</feature>
<dbReference type="AlphaFoldDB" id="A0A5J5F7I1"/>
<dbReference type="Proteomes" id="UP000326924">
    <property type="component" value="Unassembled WGS sequence"/>
</dbReference>
<dbReference type="InParanoid" id="A0A5J5F7I1"/>
<feature type="compositionally biased region" description="Low complexity" evidence="1">
    <location>
        <begin position="279"/>
        <end position="296"/>
    </location>
</feature>
<feature type="compositionally biased region" description="Low complexity" evidence="1">
    <location>
        <begin position="672"/>
        <end position="686"/>
    </location>
</feature>
<dbReference type="SMART" id="SM00384">
    <property type="entry name" value="AT_hook"/>
    <property type="match status" value="6"/>
</dbReference>
<name>A0A5J5F7I1_9PEZI</name>
<organism evidence="2 3">
    <name type="scientific">Sphaerosporella brunnea</name>
    <dbReference type="NCBI Taxonomy" id="1250544"/>
    <lineage>
        <taxon>Eukaryota</taxon>
        <taxon>Fungi</taxon>
        <taxon>Dikarya</taxon>
        <taxon>Ascomycota</taxon>
        <taxon>Pezizomycotina</taxon>
        <taxon>Pezizomycetes</taxon>
        <taxon>Pezizales</taxon>
        <taxon>Pyronemataceae</taxon>
        <taxon>Sphaerosporella</taxon>
    </lineage>
</organism>
<dbReference type="PRINTS" id="PR00929">
    <property type="entry name" value="ATHOOK"/>
</dbReference>
<evidence type="ECO:0000313" key="2">
    <source>
        <dbReference type="EMBL" id="KAA8912573.1"/>
    </source>
</evidence>
<feature type="compositionally biased region" description="Low complexity" evidence="1">
    <location>
        <begin position="463"/>
        <end position="473"/>
    </location>
</feature>
<dbReference type="GO" id="GO:0003677">
    <property type="term" value="F:DNA binding"/>
    <property type="evidence" value="ECO:0007669"/>
    <property type="project" value="InterPro"/>
</dbReference>
<evidence type="ECO:0000256" key="1">
    <source>
        <dbReference type="SAM" id="MobiDB-lite"/>
    </source>
</evidence>
<feature type="compositionally biased region" description="Pro residues" evidence="1">
    <location>
        <begin position="24"/>
        <end position="36"/>
    </location>
</feature>
<evidence type="ECO:0000313" key="3">
    <source>
        <dbReference type="Proteomes" id="UP000326924"/>
    </source>
</evidence>
<feature type="region of interest" description="Disordered" evidence="1">
    <location>
        <begin position="61"/>
        <end position="95"/>
    </location>
</feature>
<feature type="compositionally biased region" description="Basic residues" evidence="1">
    <location>
        <begin position="569"/>
        <end position="580"/>
    </location>
</feature>
<feature type="compositionally biased region" description="Low complexity" evidence="1">
    <location>
        <begin position="207"/>
        <end position="218"/>
    </location>
</feature>
<feature type="region of interest" description="Disordered" evidence="1">
    <location>
        <begin position="279"/>
        <end position="343"/>
    </location>
</feature>
<comment type="caution">
    <text evidence="2">The sequence shown here is derived from an EMBL/GenBank/DDBJ whole genome shotgun (WGS) entry which is preliminary data.</text>
</comment>
<feature type="compositionally biased region" description="Basic residues" evidence="1">
    <location>
        <begin position="297"/>
        <end position="306"/>
    </location>
</feature>
<reference evidence="2 3" key="1">
    <citation type="submission" date="2019-09" db="EMBL/GenBank/DDBJ databases">
        <title>Draft genome of the ectomycorrhizal ascomycete Sphaerosporella brunnea.</title>
        <authorList>
            <consortium name="DOE Joint Genome Institute"/>
            <person name="Benucci G.M."/>
            <person name="Marozzi G."/>
            <person name="Antonielli L."/>
            <person name="Sanchez S."/>
            <person name="Marco P."/>
            <person name="Wang X."/>
            <person name="Falini L.B."/>
            <person name="Barry K."/>
            <person name="Haridas S."/>
            <person name="Lipzen A."/>
            <person name="Labutti K."/>
            <person name="Grigoriev I.V."/>
            <person name="Murat C."/>
            <person name="Martin F."/>
            <person name="Albertini E."/>
            <person name="Donnini D."/>
            <person name="Bonito G."/>
        </authorList>
    </citation>
    <scope>NUCLEOTIDE SEQUENCE [LARGE SCALE GENOMIC DNA]</scope>
    <source>
        <strain evidence="2 3">Sb_GMNB300</strain>
    </source>
</reference>
<feature type="region of interest" description="Disordered" evidence="1">
    <location>
        <begin position="554"/>
        <end position="603"/>
    </location>
</feature>
<feature type="compositionally biased region" description="Basic residues" evidence="1">
    <location>
        <begin position="451"/>
        <end position="462"/>
    </location>
</feature>
<accession>A0A5J5F7I1</accession>
<dbReference type="InterPro" id="IPR017956">
    <property type="entry name" value="AT_hook_DNA-bd_motif"/>
</dbReference>
<feature type="compositionally biased region" description="Low complexity" evidence="1">
    <location>
        <begin position="581"/>
        <end position="591"/>
    </location>
</feature>
<dbReference type="Pfam" id="PF02178">
    <property type="entry name" value="AT_hook"/>
    <property type="match status" value="6"/>
</dbReference>
<feature type="region of interest" description="Disordered" evidence="1">
    <location>
        <begin position="436"/>
        <end position="483"/>
    </location>
</feature>
<proteinExistence type="predicted"/>
<gene>
    <name evidence="2" type="ORF">FN846DRAFT_903433</name>
</gene>
<dbReference type="EMBL" id="VXIS01000022">
    <property type="protein sequence ID" value="KAA8912573.1"/>
    <property type="molecule type" value="Genomic_DNA"/>
</dbReference>
<feature type="region of interest" description="Disordered" evidence="1">
    <location>
        <begin position="24"/>
        <end position="47"/>
    </location>
</feature>
<feature type="region of interest" description="Disordered" evidence="1">
    <location>
        <begin position="668"/>
        <end position="701"/>
    </location>
</feature>
<sequence>MARHKAPAIPHTLAAIRAHNLLYPPPGRAVPPPQPARTPSNAAPSPTADIAAAGFAIAHPQPTGPVSTATKRVHPAPTNTAEQPPAKRQRGRPRKGVAAAAIATDGAATVMQPANVSDHNSPTAVGGGENDYTQPSLAGMASSAPATAIGGAAKKKRGRPPKTSRGKAVHATLTAVTHQPAADAAVAAPRRNPARPCKAAPPAAVSAATPVTAPTSAPQMPAYIPQGLGDASPASGEHAPPAERRSLIVVLKVRTIVAGVAGDISGTAATTAATTAMPVEGTATAQPPTASTATAAPKKKRGRPPKTARGEDVQATVSGATHQPAADAAVAGPRRNPARSCKAAEPAAVEAATTATAQTSAPCAAPQMPACIVQAPDGASTASNEHAPPAERRSLIVVLKVRTSVGGVAGDISGTAVADGMQATAAATTAIPVEGTAMAQPPNASTATAAPRRKRGRPRKAARPAAVKAATPATAPPSAPCAAPQMPARIPQALGDASTASNEHAPAAERRSLIVVLKVRTSVGGVAGDISGTAVADGMQATAAATTAIPVEGTAMAQPPNASTATAAPRRKRGRPRKAARPAAVKAATPATAPPSAPCAAPQMPARIPQALGDASTASNEHAPAAERRSLIVVLKVPTMMGVVAGDISGTAVTDGMQATAAATTAIPVEGTAKAQPPTASTATAAPKRKRGRPRKAQALQ</sequence>